<dbReference type="EMBL" id="LT629749">
    <property type="protein sequence ID" value="SDS53958.1"/>
    <property type="molecule type" value="Genomic_DNA"/>
</dbReference>
<dbReference type="SUPFAM" id="SSF55729">
    <property type="entry name" value="Acyl-CoA N-acyltransferases (Nat)"/>
    <property type="match status" value="1"/>
</dbReference>
<keyword evidence="3" id="KW-1185">Reference proteome</keyword>
<organism evidence="2 3">
    <name type="scientific">Friedmanniella luteola</name>
    <dbReference type="NCBI Taxonomy" id="546871"/>
    <lineage>
        <taxon>Bacteria</taxon>
        <taxon>Bacillati</taxon>
        <taxon>Actinomycetota</taxon>
        <taxon>Actinomycetes</taxon>
        <taxon>Propionibacteriales</taxon>
        <taxon>Nocardioidaceae</taxon>
        <taxon>Friedmanniella</taxon>
    </lineage>
</organism>
<sequence>MPSPSSPVALPGELGQRYAVRSATTADSDALHALFVAHRTAVLGFCRVSRAEVRSWLEPPPADGRAVDLLVVSRETGVPVQWWNGFHEGGAVRYSCLIVTDPRLPTPDADRLWSEGWARLRTWIDEAGEEPAEGRHAHSACLLGDDHDRRRLAEAGFVHERTFWEMTGPTSGGASPPEVPGLVVDGGAAPEAVHAVLEESFRGHWGFHSLPLTAWLATEQAAAGFDQSLWFLASLEGHPAAAMILCRYDDELYVQEVGTLAPYRRRGIASTLLAQAFAVARQLGYERVMLHVDSENVDGAPRLYGAAGLQVRHATLQHTLRL</sequence>
<dbReference type="STRING" id="546871.SAMN04488543_1925"/>
<protein>
    <submittedName>
        <fullName evidence="2">Acetyltransferase (GNAT) family protein</fullName>
    </submittedName>
</protein>
<evidence type="ECO:0000259" key="1">
    <source>
        <dbReference type="PROSITE" id="PS51186"/>
    </source>
</evidence>
<dbReference type="RefSeq" id="WP_091412425.1">
    <property type="nucleotide sequence ID" value="NZ_LT629749.1"/>
</dbReference>
<gene>
    <name evidence="2" type="ORF">SAMN04488543_1925</name>
</gene>
<name>A0A1H1T1D7_9ACTN</name>
<dbReference type="Gene3D" id="3.40.630.30">
    <property type="match status" value="1"/>
</dbReference>
<dbReference type="GO" id="GO:0007064">
    <property type="term" value="P:mitotic sister chromatid cohesion"/>
    <property type="evidence" value="ECO:0007669"/>
    <property type="project" value="TreeGrafter"/>
</dbReference>
<dbReference type="OrthoDB" id="9799092at2"/>
<keyword evidence="2" id="KW-0808">Transferase</keyword>
<evidence type="ECO:0000313" key="3">
    <source>
        <dbReference type="Proteomes" id="UP000199092"/>
    </source>
</evidence>
<feature type="domain" description="N-acetyltransferase" evidence="1">
    <location>
        <begin position="177"/>
        <end position="322"/>
    </location>
</feature>
<dbReference type="PANTHER" id="PTHR42919:SF20">
    <property type="entry name" value="GCN5-RELATED N-ACETYLTRANSFERASE 10, CHLOROPLASTIC"/>
    <property type="match status" value="1"/>
</dbReference>
<dbReference type="GO" id="GO:0031415">
    <property type="term" value="C:NatA complex"/>
    <property type="evidence" value="ECO:0007669"/>
    <property type="project" value="TreeGrafter"/>
</dbReference>
<dbReference type="AlphaFoldDB" id="A0A1H1T1D7"/>
<dbReference type="CDD" id="cd04301">
    <property type="entry name" value="NAT_SF"/>
    <property type="match status" value="1"/>
</dbReference>
<dbReference type="InterPro" id="IPR000182">
    <property type="entry name" value="GNAT_dom"/>
</dbReference>
<proteinExistence type="predicted"/>
<dbReference type="Pfam" id="PF00583">
    <property type="entry name" value="Acetyltransf_1"/>
    <property type="match status" value="1"/>
</dbReference>
<accession>A0A1H1T1D7</accession>
<dbReference type="PROSITE" id="PS51186">
    <property type="entry name" value="GNAT"/>
    <property type="match status" value="1"/>
</dbReference>
<reference evidence="2 3" key="1">
    <citation type="submission" date="2016-10" db="EMBL/GenBank/DDBJ databases">
        <authorList>
            <person name="de Groot N.N."/>
        </authorList>
    </citation>
    <scope>NUCLEOTIDE SEQUENCE [LARGE SCALE GENOMIC DNA]</scope>
    <source>
        <strain evidence="2 3">DSM 21741</strain>
    </source>
</reference>
<dbReference type="GO" id="GO:0008080">
    <property type="term" value="F:N-acetyltransferase activity"/>
    <property type="evidence" value="ECO:0007669"/>
    <property type="project" value="TreeGrafter"/>
</dbReference>
<evidence type="ECO:0000313" key="2">
    <source>
        <dbReference type="EMBL" id="SDS53958.1"/>
    </source>
</evidence>
<dbReference type="InterPro" id="IPR051556">
    <property type="entry name" value="N-term/lysine_N-AcTrnsfr"/>
</dbReference>
<dbReference type="PANTHER" id="PTHR42919">
    <property type="entry name" value="N-ALPHA-ACETYLTRANSFERASE"/>
    <property type="match status" value="1"/>
</dbReference>
<dbReference type="InterPro" id="IPR016181">
    <property type="entry name" value="Acyl_CoA_acyltransferase"/>
</dbReference>
<dbReference type="Proteomes" id="UP000199092">
    <property type="component" value="Chromosome I"/>
</dbReference>